<organism evidence="1 2">
    <name type="scientific">Achaetomium macrosporum</name>
    <dbReference type="NCBI Taxonomy" id="79813"/>
    <lineage>
        <taxon>Eukaryota</taxon>
        <taxon>Fungi</taxon>
        <taxon>Dikarya</taxon>
        <taxon>Ascomycota</taxon>
        <taxon>Pezizomycotina</taxon>
        <taxon>Sordariomycetes</taxon>
        <taxon>Sordariomycetidae</taxon>
        <taxon>Sordariales</taxon>
        <taxon>Chaetomiaceae</taxon>
        <taxon>Achaetomium</taxon>
    </lineage>
</organism>
<reference evidence="1" key="1">
    <citation type="journal article" date="2023" name="Mol. Phylogenet. Evol.">
        <title>Genome-scale phylogeny and comparative genomics of the fungal order Sordariales.</title>
        <authorList>
            <person name="Hensen N."/>
            <person name="Bonometti L."/>
            <person name="Westerberg I."/>
            <person name="Brannstrom I.O."/>
            <person name="Guillou S."/>
            <person name="Cros-Aarteil S."/>
            <person name="Calhoun S."/>
            <person name="Haridas S."/>
            <person name="Kuo A."/>
            <person name="Mondo S."/>
            <person name="Pangilinan J."/>
            <person name="Riley R."/>
            <person name="LaButti K."/>
            <person name="Andreopoulos B."/>
            <person name="Lipzen A."/>
            <person name="Chen C."/>
            <person name="Yan M."/>
            <person name="Daum C."/>
            <person name="Ng V."/>
            <person name="Clum A."/>
            <person name="Steindorff A."/>
            <person name="Ohm R.A."/>
            <person name="Martin F."/>
            <person name="Silar P."/>
            <person name="Natvig D.O."/>
            <person name="Lalanne C."/>
            <person name="Gautier V."/>
            <person name="Ament-Velasquez S.L."/>
            <person name="Kruys A."/>
            <person name="Hutchinson M.I."/>
            <person name="Powell A.J."/>
            <person name="Barry K."/>
            <person name="Miller A.N."/>
            <person name="Grigoriev I.V."/>
            <person name="Debuchy R."/>
            <person name="Gladieux P."/>
            <person name="Hiltunen Thoren M."/>
            <person name="Johannesson H."/>
        </authorList>
    </citation>
    <scope>NUCLEOTIDE SEQUENCE</scope>
    <source>
        <strain evidence="1">CBS 532.94</strain>
    </source>
</reference>
<dbReference type="EMBL" id="MU861065">
    <property type="protein sequence ID" value="KAK4232680.1"/>
    <property type="molecule type" value="Genomic_DNA"/>
</dbReference>
<evidence type="ECO:0000313" key="2">
    <source>
        <dbReference type="Proteomes" id="UP001303760"/>
    </source>
</evidence>
<dbReference type="Proteomes" id="UP001303760">
    <property type="component" value="Unassembled WGS sequence"/>
</dbReference>
<reference evidence="1" key="2">
    <citation type="submission" date="2023-05" db="EMBL/GenBank/DDBJ databases">
        <authorList>
            <consortium name="Lawrence Berkeley National Laboratory"/>
            <person name="Steindorff A."/>
            <person name="Hensen N."/>
            <person name="Bonometti L."/>
            <person name="Westerberg I."/>
            <person name="Brannstrom I.O."/>
            <person name="Guillou S."/>
            <person name="Cros-Aarteil S."/>
            <person name="Calhoun S."/>
            <person name="Haridas S."/>
            <person name="Kuo A."/>
            <person name="Mondo S."/>
            <person name="Pangilinan J."/>
            <person name="Riley R."/>
            <person name="Labutti K."/>
            <person name="Andreopoulos B."/>
            <person name="Lipzen A."/>
            <person name="Chen C."/>
            <person name="Yanf M."/>
            <person name="Daum C."/>
            <person name="Ng V."/>
            <person name="Clum A."/>
            <person name="Ohm R."/>
            <person name="Martin F."/>
            <person name="Silar P."/>
            <person name="Natvig D."/>
            <person name="Lalanne C."/>
            <person name="Gautier V."/>
            <person name="Ament-Velasquez S.L."/>
            <person name="Kruys A."/>
            <person name="Hutchinson M.I."/>
            <person name="Powell A.J."/>
            <person name="Barry K."/>
            <person name="Miller A.N."/>
            <person name="Grigoriev I.V."/>
            <person name="Debuchy R."/>
            <person name="Gladieux P."/>
            <person name="Thoren M.H."/>
            <person name="Johannesson H."/>
        </authorList>
    </citation>
    <scope>NUCLEOTIDE SEQUENCE</scope>
    <source>
        <strain evidence="1">CBS 532.94</strain>
    </source>
</reference>
<evidence type="ECO:0000313" key="1">
    <source>
        <dbReference type="EMBL" id="KAK4232680.1"/>
    </source>
</evidence>
<feature type="non-terminal residue" evidence="1">
    <location>
        <position position="1"/>
    </location>
</feature>
<accession>A0AAN7BZU6</accession>
<comment type="caution">
    <text evidence="1">The sequence shown here is derived from an EMBL/GenBank/DDBJ whole genome shotgun (WGS) entry which is preliminary data.</text>
</comment>
<name>A0AAN7BZU6_9PEZI</name>
<keyword evidence="2" id="KW-1185">Reference proteome</keyword>
<sequence>FYTNRGRSCRILRIKHKRPSVHTKVTAAPGTVITGLYGTESPEECDDITAMGVITEEVGDDDDA</sequence>
<proteinExistence type="predicted"/>
<dbReference type="AlphaFoldDB" id="A0AAN7BZU6"/>
<protein>
    <submittedName>
        <fullName evidence="1">Uncharacterized protein</fullName>
    </submittedName>
</protein>
<gene>
    <name evidence="1" type="ORF">C8A03DRAFT_39735</name>
</gene>